<accession>A0ABN9RPL3</accession>
<dbReference type="PROSITE" id="PS50011">
    <property type="entry name" value="PROTEIN_KINASE_DOM"/>
    <property type="match status" value="1"/>
</dbReference>
<reference evidence="7" key="1">
    <citation type="submission" date="2023-10" db="EMBL/GenBank/DDBJ databases">
        <authorList>
            <person name="Chen Y."/>
            <person name="Shah S."/>
            <person name="Dougan E. K."/>
            <person name="Thang M."/>
            <person name="Chan C."/>
        </authorList>
    </citation>
    <scope>NUCLEOTIDE SEQUENCE [LARGE SCALE GENOMIC DNA]</scope>
</reference>
<comment type="caution">
    <text evidence="7">The sequence shown here is derived from an EMBL/GenBank/DDBJ whole genome shotgun (WGS) entry which is preliminary data.</text>
</comment>
<dbReference type="Gene3D" id="1.10.510.10">
    <property type="entry name" value="Transferase(Phosphotransferase) domain 1"/>
    <property type="match status" value="1"/>
</dbReference>
<protein>
    <recommendedName>
        <fullName evidence="6">Protein kinase domain-containing protein</fullName>
    </recommendedName>
</protein>
<dbReference type="InterPro" id="IPR011009">
    <property type="entry name" value="Kinase-like_dom_sf"/>
</dbReference>
<proteinExistence type="predicted"/>
<dbReference type="PANTHER" id="PTHR24348:SF22">
    <property type="entry name" value="NON-SPECIFIC SERINE_THREONINE PROTEIN KINASE"/>
    <property type="match status" value="1"/>
</dbReference>
<evidence type="ECO:0000256" key="3">
    <source>
        <dbReference type="ARBA" id="ARBA00022777"/>
    </source>
</evidence>
<evidence type="ECO:0000256" key="5">
    <source>
        <dbReference type="SAM" id="MobiDB-lite"/>
    </source>
</evidence>
<dbReference type="Pfam" id="PF00069">
    <property type="entry name" value="Pkinase"/>
    <property type="match status" value="1"/>
</dbReference>
<dbReference type="InterPro" id="IPR045269">
    <property type="entry name" value="Atg1-like"/>
</dbReference>
<keyword evidence="8" id="KW-1185">Reference proteome</keyword>
<dbReference type="Proteomes" id="UP001189429">
    <property type="component" value="Unassembled WGS sequence"/>
</dbReference>
<evidence type="ECO:0000256" key="4">
    <source>
        <dbReference type="ARBA" id="ARBA00022840"/>
    </source>
</evidence>
<dbReference type="EMBL" id="CAUYUJ010007491">
    <property type="protein sequence ID" value="CAK0820948.1"/>
    <property type="molecule type" value="Genomic_DNA"/>
</dbReference>
<dbReference type="InterPro" id="IPR000719">
    <property type="entry name" value="Prot_kinase_dom"/>
</dbReference>
<evidence type="ECO:0000259" key="6">
    <source>
        <dbReference type="PROSITE" id="PS50011"/>
    </source>
</evidence>
<organism evidence="7 8">
    <name type="scientific">Prorocentrum cordatum</name>
    <dbReference type="NCBI Taxonomy" id="2364126"/>
    <lineage>
        <taxon>Eukaryota</taxon>
        <taxon>Sar</taxon>
        <taxon>Alveolata</taxon>
        <taxon>Dinophyceae</taxon>
        <taxon>Prorocentrales</taxon>
        <taxon>Prorocentraceae</taxon>
        <taxon>Prorocentrum</taxon>
    </lineage>
</organism>
<dbReference type="PANTHER" id="PTHR24348">
    <property type="entry name" value="SERINE/THREONINE-PROTEIN KINASE UNC-51-RELATED"/>
    <property type="match status" value="1"/>
</dbReference>
<feature type="region of interest" description="Disordered" evidence="5">
    <location>
        <begin position="391"/>
        <end position="410"/>
    </location>
</feature>
<evidence type="ECO:0000313" key="7">
    <source>
        <dbReference type="EMBL" id="CAK0820948.1"/>
    </source>
</evidence>
<dbReference type="SUPFAM" id="SSF56112">
    <property type="entry name" value="Protein kinase-like (PK-like)"/>
    <property type="match status" value="1"/>
</dbReference>
<keyword evidence="4" id="KW-0067">ATP-binding</keyword>
<keyword evidence="1" id="KW-0808">Transferase</keyword>
<evidence type="ECO:0000256" key="1">
    <source>
        <dbReference type="ARBA" id="ARBA00022679"/>
    </source>
</evidence>
<dbReference type="CDD" id="cd00180">
    <property type="entry name" value="PKc"/>
    <property type="match status" value="1"/>
</dbReference>
<keyword evidence="3" id="KW-0418">Kinase</keyword>
<keyword evidence="2" id="KW-0547">Nucleotide-binding</keyword>
<dbReference type="SMART" id="SM00219">
    <property type="entry name" value="TyrKc"/>
    <property type="match status" value="1"/>
</dbReference>
<name>A0ABN9RPL3_9DINO</name>
<evidence type="ECO:0000313" key="8">
    <source>
        <dbReference type="Proteomes" id="UP001189429"/>
    </source>
</evidence>
<feature type="domain" description="Protein kinase" evidence="6">
    <location>
        <begin position="123"/>
        <end position="382"/>
    </location>
</feature>
<evidence type="ECO:0000256" key="2">
    <source>
        <dbReference type="ARBA" id="ARBA00022741"/>
    </source>
</evidence>
<gene>
    <name evidence="7" type="ORF">PCOR1329_LOCUS22423</name>
</gene>
<dbReference type="InterPro" id="IPR020635">
    <property type="entry name" value="Tyr_kinase_cat_dom"/>
</dbReference>
<sequence length="410" mass="45218">MRDVTLDSFGRTRNLIHPLEKESHAGISESDKYLQRVYPFKDFTTADSLPLVSSSSSQNGASLTLETMHSTQDALLTLDTLPTVEDRGDADELAPGKPKAAVPSHSVTVPPAWGIHALFNLGYSVKEVIGSNRADVVIRRCVVRSGNHSVAVKCLSSRDQDQRDAVRREYDLLREMAHESIVQAIALHQSKFDVWLCMEYCQGTVETYVNENGPIRADAKEVQLLRELAEGVHYLHTRGGVAHRDLRPSNLLLRPREAGLKLKIGGFSRARRLAGRVALGKGVSPSMYSPPEVWLGHPGREEPADLWSLGMCMWFVLLGEARLPVRLEDSNSVNAFLLLGLPKGRWAGLSHAVEMRLRQCLAPQPNSRPDIAELLAEDEAFLWPSRAHRAPALAPEGQPAWAGEAVRASS</sequence>